<evidence type="ECO:0000256" key="1">
    <source>
        <dbReference type="ARBA" id="ARBA00004651"/>
    </source>
</evidence>
<feature type="transmembrane region" description="Helical" evidence="7">
    <location>
        <begin position="6"/>
        <end position="26"/>
    </location>
</feature>
<feature type="transmembrane region" description="Helical" evidence="7">
    <location>
        <begin position="141"/>
        <end position="169"/>
    </location>
</feature>
<feature type="domain" description="VTT" evidence="8">
    <location>
        <begin position="55"/>
        <end position="161"/>
    </location>
</feature>
<proteinExistence type="inferred from homology"/>
<dbReference type="PANTHER" id="PTHR30353:SF15">
    <property type="entry name" value="INNER MEMBRANE PROTEIN YABI"/>
    <property type="match status" value="1"/>
</dbReference>
<evidence type="ECO:0000256" key="7">
    <source>
        <dbReference type="RuleBase" id="RU367016"/>
    </source>
</evidence>
<dbReference type="InterPro" id="IPR032818">
    <property type="entry name" value="DedA-like"/>
</dbReference>
<feature type="transmembrane region" description="Helical" evidence="7">
    <location>
        <begin position="38"/>
        <end position="57"/>
    </location>
</feature>
<dbReference type="GO" id="GO:0005886">
    <property type="term" value="C:plasma membrane"/>
    <property type="evidence" value="ECO:0007669"/>
    <property type="project" value="UniProtKB-SubCell"/>
</dbReference>
<evidence type="ECO:0000313" key="9">
    <source>
        <dbReference type="EMBL" id="CRL62828.1"/>
    </source>
</evidence>
<dbReference type="AlphaFoldDB" id="A0A0G4QAC0"/>
<dbReference type="RefSeq" id="WP_072064047.1">
    <property type="nucleotide sequence ID" value="NZ_CVRY01000004.1"/>
</dbReference>
<evidence type="ECO:0000313" key="10">
    <source>
        <dbReference type="Proteomes" id="UP000183920"/>
    </source>
</evidence>
<name>A0A0G4QAC0_9GAMM</name>
<protein>
    <submittedName>
        <fullName evidence="9">Inner membrane protein YabI</fullName>
    </submittedName>
</protein>
<keyword evidence="3 7" id="KW-1003">Cell membrane</keyword>
<accession>A0A0G4QAC0</accession>
<dbReference type="Proteomes" id="UP000183920">
    <property type="component" value="Unassembled WGS sequence"/>
</dbReference>
<evidence type="ECO:0000256" key="6">
    <source>
        <dbReference type="ARBA" id="ARBA00023136"/>
    </source>
</evidence>
<keyword evidence="5 7" id="KW-1133">Transmembrane helix</keyword>
<dbReference type="PANTHER" id="PTHR30353">
    <property type="entry name" value="INNER MEMBRANE PROTEIN DEDA-RELATED"/>
    <property type="match status" value="1"/>
</dbReference>
<evidence type="ECO:0000259" key="8">
    <source>
        <dbReference type="Pfam" id="PF09335"/>
    </source>
</evidence>
<evidence type="ECO:0000256" key="4">
    <source>
        <dbReference type="ARBA" id="ARBA00022692"/>
    </source>
</evidence>
<evidence type="ECO:0000256" key="3">
    <source>
        <dbReference type="ARBA" id="ARBA00022475"/>
    </source>
</evidence>
<reference evidence="10" key="1">
    <citation type="submission" date="2015-06" db="EMBL/GenBank/DDBJ databases">
        <authorList>
            <person name="Urmite Genomes"/>
        </authorList>
    </citation>
    <scope>NUCLEOTIDE SEQUENCE [LARGE SCALE GENOMIC DNA]</scope>
    <source>
        <strain evidence="10">CSUR P1867</strain>
    </source>
</reference>
<keyword evidence="6 7" id="KW-0472">Membrane</keyword>
<evidence type="ECO:0000256" key="5">
    <source>
        <dbReference type="ARBA" id="ARBA00022989"/>
    </source>
</evidence>
<organism evidence="9 10">
    <name type="scientific">Proteus penneri</name>
    <dbReference type="NCBI Taxonomy" id="102862"/>
    <lineage>
        <taxon>Bacteria</taxon>
        <taxon>Pseudomonadati</taxon>
        <taxon>Pseudomonadota</taxon>
        <taxon>Gammaproteobacteria</taxon>
        <taxon>Enterobacterales</taxon>
        <taxon>Morganellaceae</taxon>
        <taxon>Proteus</taxon>
    </lineage>
</organism>
<evidence type="ECO:0000256" key="2">
    <source>
        <dbReference type="ARBA" id="ARBA00010792"/>
    </source>
</evidence>
<gene>
    <name evidence="9" type="primary">yabI_1</name>
    <name evidence="9" type="ORF">BN1804_02166</name>
</gene>
<comment type="similarity">
    <text evidence="2 7">Belongs to the DedA family.</text>
</comment>
<feature type="transmembrane region" description="Helical" evidence="7">
    <location>
        <begin position="112"/>
        <end position="129"/>
    </location>
</feature>
<keyword evidence="4 7" id="KW-0812">Transmembrane</keyword>
<dbReference type="InterPro" id="IPR032816">
    <property type="entry name" value="VTT_dom"/>
</dbReference>
<comment type="subcellular location">
    <subcellularLocation>
        <location evidence="1 7">Cell membrane</location>
        <topology evidence="1 7">Multi-pass membrane protein</topology>
    </subcellularLocation>
</comment>
<sequence>MELIHSLLNSLGHLSPITLFLSIILITAGKSTIGISSFLPPASLLLIFIFSACLPFYSPVFLWLATSCGALLGSIISYELGRSIYRFPRLKAWVKRYQAKINRVQQLLKNKTHYILFISRFLAVFRYLTPFSAGLLKLPTYGIYITSAISALIWSAMFVLIATGVLSIAL</sequence>
<dbReference type="Pfam" id="PF09335">
    <property type="entry name" value="VTT_dom"/>
    <property type="match status" value="1"/>
</dbReference>
<dbReference type="EMBL" id="CVRY01000004">
    <property type="protein sequence ID" value="CRL62828.1"/>
    <property type="molecule type" value="Genomic_DNA"/>
</dbReference>